<name>A0A022RNK8_ERYGU</name>
<dbReference type="InterPro" id="IPR057939">
    <property type="entry name" value="TRF2_HOY1_PH"/>
</dbReference>
<feature type="non-terminal residue" evidence="2">
    <location>
        <position position="418"/>
    </location>
</feature>
<proteinExistence type="predicted"/>
<organism evidence="2 3">
    <name type="scientific">Erythranthe guttata</name>
    <name type="common">Yellow monkey flower</name>
    <name type="synonym">Mimulus guttatus</name>
    <dbReference type="NCBI Taxonomy" id="4155"/>
    <lineage>
        <taxon>Eukaryota</taxon>
        <taxon>Viridiplantae</taxon>
        <taxon>Streptophyta</taxon>
        <taxon>Embryophyta</taxon>
        <taxon>Tracheophyta</taxon>
        <taxon>Spermatophyta</taxon>
        <taxon>Magnoliopsida</taxon>
        <taxon>eudicotyledons</taxon>
        <taxon>Gunneridae</taxon>
        <taxon>Pentapetalae</taxon>
        <taxon>asterids</taxon>
        <taxon>lamiids</taxon>
        <taxon>Lamiales</taxon>
        <taxon>Phrymaceae</taxon>
        <taxon>Erythranthe</taxon>
    </lineage>
</organism>
<gene>
    <name evidence="2" type="ORF">MIMGU_mgv1a020593mg</name>
</gene>
<reference evidence="2 3" key="1">
    <citation type="journal article" date="2013" name="Proc. Natl. Acad. Sci. U.S.A.">
        <title>Fine-scale variation in meiotic recombination in Mimulus inferred from population shotgun sequencing.</title>
        <authorList>
            <person name="Hellsten U."/>
            <person name="Wright K.M."/>
            <person name="Jenkins J."/>
            <person name="Shu S."/>
            <person name="Yuan Y."/>
            <person name="Wessler S.R."/>
            <person name="Schmutz J."/>
            <person name="Willis J.H."/>
            <person name="Rokhsar D.S."/>
        </authorList>
    </citation>
    <scope>NUCLEOTIDE SEQUENCE [LARGE SCALE GENOMIC DNA]</scope>
    <source>
        <strain evidence="3">cv. DUN x IM62</strain>
    </source>
</reference>
<dbReference type="STRING" id="4155.A0A022RNK8"/>
<protein>
    <recommendedName>
        <fullName evidence="1">TRF2/HOY1 PH-like domain-containing protein</fullName>
    </recommendedName>
</protein>
<dbReference type="PANTHER" id="PTHR33494">
    <property type="entry name" value="OS02G0793800 PROTEIN"/>
    <property type="match status" value="1"/>
</dbReference>
<keyword evidence="3" id="KW-1185">Reference proteome</keyword>
<dbReference type="PANTHER" id="PTHR33494:SF5">
    <property type="entry name" value="F10A16.6 PROTEIN"/>
    <property type="match status" value="1"/>
</dbReference>
<feature type="non-terminal residue" evidence="2">
    <location>
        <position position="1"/>
    </location>
</feature>
<evidence type="ECO:0000313" key="3">
    <source>
        <dbReference type="Proteomes" id="UP000030748"/>
    </source>
</evidence>
<dbReference type="AlphaFoldDB" id="A0A022RNK8"/>
<accession>A0A022RNK8</accession>
<sequence>LGYKVQPSGVCFLSKQPLLHEKLKASSFRIASLKIGDWRRVSVHDGHLVAKLYYAKQQLIWEILEGPLKRKMQIQWNDITSIHAVMHPNQPGILKIELDKPPLFFNETNPQARKHTIWLPGDDFTGGNATTWRTHSVCFPPGVLEIHYEKLLQCHKKLVDLSRKPFPSHDSPIFRSEDLQCFAISRSHFNRNEFQPQAHYTYPAPHPQAHYTYPAPPSGGPPHICPNLAATANLQCTNTGARNHELDDEIAPLTEEQLQIMSAFLNPDSNDNHGRNIINQSQMIDYCTDGFDSLVPQSSNRLSRSDDIATALAKLDSFVKFMSGSSDNHAYADGAPFQNQQHPLPDNDLTRIVNYHLYQNQRVFTNSAALVPYSRFLPGGNNNSNQTAYGASFQNQHPMLDNDLTTPLINHHLYGNQD</sequence>
<evidence type="ECO:0000313" key="2">
    <source>
        <dbReference type="EMBL" id="EYU40505.1"/>
    </source>
</evidence>
<dbReference type="Proteomes" id="UP000030748">
    <property type="component" value="Unassembled WGS sequence"/>
</dbReference>
<dbReference type="EMBL" id="KI630401">
    <property type="protein sequence ID" value="EYU40505.1"/>
    <property type="molecule type" value="Genomic_DNA"/>
</dbReference>
<dbReference type="Pfam" id="PF24818">
    <property type="entry name" value="PH_TRF2_HOY1"/>
    <property type="match status" value="1"/>
</dbReference>
<feature type="domain" description="TRF2/HOY1 PH-like" evidence="1">
    <location>
        <begin position="28"/>
        <end position="145"/>
    </location>
</feature>
<evidence type="ECO:0000259" key="1">
    <source>
        <dbReference type="Pfam" id="PF24818"/>
    </source>
</evidence>